<evidence type="ECO:0000313" key="2">
    <source>
        <dbReference type="Proteomes" id="UP000261284"/>
    </source>
</evidence>
<dbReference type="OrthoDB" id="370799at2"/>
<proteinExistence type="predicted"/>
<evidence type="ECO:0000313" key="1">
    <source>
        <dbReference type="EMBL" id="RFM30605.1"/>
    </source>
</evidence>
<sequence>MFSLDEFVATLSNTQPPVNVNVYLKALWYDKKGDWEKAHDLIEDIPEKKASWIHAYLHRKQGDQWNADYWYNRAGHPSSTLSLEDEWKTIVKHLLEEV</sequence>
<comment type="caution">
    <text evidence="1">The sequence shown here is derived from an EMBL/GenBank/DDBJ whole genome shotgun (WGS) entry which is preliminary data.</text>
</comment>
<organism evidence="1 2">
    <name type="scientific">Deminuibacter soli</name>
    <dbReference type="NCBI Taxonomy" id="2291815"/>
    <lineage>
        <taxon>Bacteria</taxon>
        <taxon>Pseudomonadati</taxon>
        <taxon>Bacteroidota</taxon>
        <taxon>Chitinophagia</taxon>
        <taxon>Chitinophagales</taxon>
        <taxon>Chitinophagaceae</taxon>
        <taxon>Deminuibacter</taxon>
    </lineage>
</organism>
<protein>
    <recommendedName>
        <fullName evidence="3">Tetratricopeptide repeat protein</fullName>
    </recommendedName>
</protein>
<reference evidence="1 2" key="1">
    <citation type="submission" date="2018-08" db="EMBL/GenBank/DDBJ databases">
        <title>Chitinophagaceae sp. K23C18032701, a novel bacterium isolated from forest soil.</title>
        <authorList>
            <person name="Wang C."/>
        </authorList>
    </citation>
    <scope>NUCLEOTIDE SEQUENCE [LARGE SCALE GENOMIC DNA]</scope>
    <source>
        <strain evidence="1 2">K23C18032701</strain>
    </source>
</reference>
<keyword evidence="2" id="KW-1185">Reference proteome</keyword>
<accession>A0A3E1NRP3</accession>
<dbReference type="AlphaFoldDB" id="A0A3E1NRP3"/>
<dbReference type="Proteomes" id="UP000261284">
    <property type="component" value="Unassembled WGS sequence"/>
</dbReference>
<dbReference type="EMBL" id="QTJU01000001">
    <property type="protein sequence ID" value="RFM30605.1"/>
    <property type="molecule type" value="Genomic_DNA"/>
</dbReference>
<name>A0A3E1NRP3_9BACT</name>
<gene>
    <name evidence="1" type="ORF">DXN05_02100</name>
</gene>
<evidence type="ECO:0008006" key="3">
    <source>
        <dbReference type="Google" id="ProtNLM"/>
    </source>
</evidence>